<dbReference type="Gene3D" id="1.10.30.10">
    <property type="entry name" value="High mobility group box domain"/>
    <property type="match status" value="1"/>
</dbReference>
<feature type="region of interest" description="Disordered" evidence="2">
    <location>
        <begin position="432"/>
        <end position="451"/>
    </location>
</feature>
<feature type="compositionally biased region" description="Basic and acidic residues" evidence="2">
    <location>
        <begin position="437"/>
        <end position="451"/>
    </location>
</feature>
<dbReference type="PANTHER" id="PTHR40836:SF4">
    <property type="entry name" value="RB1-INDUCIBLE COILED-COIL PROTEIN"/>
    <property type="match status" value="1"/>
</dbReference>
<dbReference type="GO" id="GO:0005634">
    <property type="term" value="C:nucleus"/>
    <property type="evidence" value="ECO:0007669"/>
    <property type="project" value="UniProtKB-UniRule"/>
</dbReference>
<dbReference type="Pfam" id="PF03266">
    <property type="entry name" value="NTPase_1"/>
    <property type="match status" value="1"/>
</dbReference>
<feature type="domain" description="HMG box" evidence="3">
    <location>
        <begin position="45"/>
        <end position="114"/>
    </location>
</feature>
<dbReference type="GO" id="GO:0017111">
    <property type="term" value="F:ribonucleoside triphosphate phosphatase activity"/>
    <property type="evidence" value="ECO:0007669"/>
    <property type="project" value="InterPro"/>
</dbReference>
<feature type="compositionally biased region" description="Basic and acidic residues" evidence="2">
    <location>
        <begin position="1"/>
        <end position="17"/>
    </location>
</feature>
<feature type="compositionally biased region" description="Basic and acidic residues" evidence="2">
    <location>
        <begin position="809"/>
        <end position="823"/>
    </location>
</feature>
<feature type="region of interest" description="Disordered" evidence="2">
    <location>
        <begin position="803"/>
        <end position="823"/>
    </location>
</feature>
<keyword evidence="1" id="KW-0238">DNA-binding</keyword>
<dbReference type="PROSITE" id="PS50118">
    <property type="entry name" value="HMG_BOX_2"/>
    <property type="match status" value="1"/>
</dbReference>
<evidence type="ECO:0000313" key="4">
    <source>
        <dbReference type="EMBL" id="OAY65053.1"/>
    </source>
</evidence>
<reference evidence="4 5" key="1">
    <citation type="journal article" date="2016" name="DNA Res.">
        <title>The draft genome of MD-2 pineapple using hybrid error correction of long reads.</title>
        <authorList>
            <person name="Redwan R.M."/>
            <person name="Saidin A."/>
            <person name="Kumar S.V."/>
        </authorList>
    </citation>
    <scope>NUCLEOTIDE SEQUENCE [LARGE SCALE GENOMIC DNA]</scope>
    <source>
        <strain evidence="5">cv. MD2</strain>
        <tissue evidence="4">Leaf</tissue>
    </source>
</reference>
<dbReference type="SUPFAM" id="SSF47095">
    <property type="entry name" value="HMG-box"/>
    <property type="match status" value="1"/>
</dbReference>
<dbReference type="InterPro" id="IPR004948">
    <property type="entry name" value="Nuc-triphosphatase_THEP1"/>
</dbReference>
<keyword evidence="1" id="KW-0539">Nucleus</keyword>
<dbReference type="STRING" id="4615.A0A199UK02"/>
<evidence type="ECO:0000313" key="5">
    <source>
        <dbReference type="Proteomes" id="UP000092600"/>
    </source>
</evidence>
<evidence type="ECO:0000259" key="3">
    <source>
        <dbReference type="PROSITE" id="PS50118"/>
    </source>
</evidence>
<gene>
    <name evidence="4" type="ORF">ACMD2_09744</name>
</gene>
<feature type="region of interest" description="Disordered" evidence="2">
    <location>
        <begin position="114"/>
        <end position="149"/>
    </location>
</feature>
<dbReference type="Gene3D" id="3.40.50.300">
    <property type="entry name" value="P-loop containing nucleotide triphosphate hydrolases"/>
    <property type="match status" value="1"/>
</dbReference>
<evidence type="ECO:0000256" key="2">
    <source>
        <dbReference type="SAM" id="MobiDB-lite"/>
    </source>
</evidence>
<name>A0A199UK02_ANACO</name>
<dbReference type="PANTHER" id="PTHR40836">
    <property type="entry name" value="RB1-INDUCIBLE COILED-COIL PROTEIN"/>
    <property type="match status" value="1"/>
</dbReference>
<protein>
    <submittedName>
        <fullName evidence="4">HMG1/2-like protein</fullName>
    </submittedName>
</protein>
<dbReference type="Proteomes" id="UP000092600">
    <property type="component" value="Unassembled WGS sequence"/>
</dbReference>
<dbReference type="InterPro" id="IPR025486">
    <property type="entry name" value="DUF4378"/>
</dbReference>
<sequence>MKGAKSKAETSKDDTRLSVKRKGAGAAGKKQAKREKKLGKDPNKPKRPPSAFFVFMEEFRKQYQEKNPNNKLVSVVSKAGGAKWKAMSESEKAPFVAKAAKRKADYEKSMAAYNKKAEGDDEGNASGEEEEASDKSKSEVEDEEQEESGEKPLVLFAFCCSPCGCFLWEVREGSERVGFEVVTLDGRRGPLASSKISSAESLRWPTVGKYKVDVASLESLALPELQVKEGTDLFIIDEVGKMELFSSSFFPAVLKVLESGTPVLASIPIPRFGRDIPGGRPFGLDSDPIKEEVSIEPKPNLLIWIEAPRNSLEFPSDASLSYNIINDDIPYSCHVKHHPKTSSCPSGVTVKKLIDGEVSDETNGRYNRPGVIARLMGMDTLPLEVKPTIPVDEWRDKERIRRMEPLKNAPLVSNQRKQVKHELAPYEFNRDSGQFAKEPERRKPHAREHPQEELLQKFKREFEAWQASKVWENSGNFEERNDERARIGRIPSLEHFDKGKAVSLANFTRNTSKKSVETRNANRESRSSLYNDVDVAKGEKHCFTHSPIVEFEHEEDTSPLPTKIVILKPCPEISDGIEESSVCSPELIKSENNIQDFLEEVKNRLKLEIEGKIQDRKSRWVCNDASFSKRSTDPKQIARTIANHIKETVTKDFDSTLLRSKSTRSYQSENRFNRQNLAEFAGTDTRKLLSERLKSALKNEMDSETRFVSHRRRATSLSFEEAARSRPAYEIAKKGKRIKNWEDNISLVESKTRSFRQDHQRPVAFDAEAVSPRNLVRSLSAPVSGTAFVKLLSEDQHVLTGAQVRRKHEASDHRNHPESRKVRKDAFDLKGKVSSLRQNFTLKGKFFGKKTRLTDETAVDGFLPMRSFATEPSVVVNSGILQARPTVVRERTDGERSEEVKIEVEACESTAKAFVRNILVIAGLYEAQPFDQVFSGWDISTKPIPKWVFEEVEETCGIEIRKVDDIAASLSSYDADVSHRMLFDLVNEALPTVLQAPLTCSRFKNWFLEFRRMPHGKRLLDELWRRIQKYGNPPKCVSNSLDSLVARDLSTTPWSRVMHEDVDVLGSEIESEILEELIDEIVWDVL</sequence>
<dbReference type="Pfam" id="PF14309">
    <property type="entry name" value="DUF4378"/>
    <property type="match status" value="1"/>
</dbReference>
<dbReference type="CDD" id="cd22005">
    <property type="entry name" value="HMG-box_AtHMGB1-like"/>
    <property type="match status" value="1"/>
</dbReference>
<feature type="compositionally biased region" description="Acidic residues" evidence="2">
    <location>
        <begin position="119"/>
        <end position="132"/>
    </location>
</feature>
<dbReference type="InterPro" id="IPR009071">
    <property type="entry name" value="HMG_box_dom"/>
</dbReference>
<dbReference type="EMBL" id="LSRQ01007332">
    <property type="protein sequence ID" value="OAY65053.1"/>
    <property type="molecule type" value="Genomic_DNA"/>
</dbReference>
<feature type="DNA-binding region" description="HMG box" evidence="1">
    <location>
        <begin position="45"/>
        <end position="114"/>
    </location>
</feature>
<dbReference type="Pfam" id="PF00505">
    <property type="entry name" value="HMG_box"/>
    <property type="match status" value="1"/>
</dbReference>
<proteinExistence type="predicted"/>
<comment type="caution">
    <text evidence="4">The sequence shown here is derived from an EMBL/GenBank/DDBJ whole genome shotgun (WGS) entry which is preliminary data.</text>
</comment>
<dbReference type="GO" id="GO:0003677">
    <property type="term" value="F:DNA binding"/>
    <property type="evidence" value="ECO:0007669"/>
    <property type="project" value="UniProtKB-UniRule"/>
</dbReference>
<accession>A0A199UK02</accession>
<organism evidence="4 5">
    <name type="scientific">Ananas comosus</name>
    <name type="common">Pineapple</name>
    <name type="synonym">Ananas ananas</name>
    <dbReference type="NCBI Taxonomy" id="4615"/>
    <lineage>
        <taxon>Eukaryota</taxon>
        <taxon>Viridiplantae</taxon>
        <taxon>Streptophyta</taxon>
        <taxon>Embryophyta</taxon>
        <taxon>Tracheophyta</taxon>
        <taxon>Spermatophyta</taxon>
        <taxon>Magnoliopsida</taxon>
        <taxon>Liliopsida</taxon>
        <taxon>Poales</taxon>
        <taxon>Bromeliaceae</taxon>
        <taxon>Bromelioideae</taxon>
        <taxon>Ananas</taxon>
    </lineage>
</organism>
<dbReference type="InterPro" id="IPR036910">
    <property type="entry name" value="HMG_box_dom_sf"/>
</dbReference>
<dbReference type="InterPro" id="IPR027417">
    <property type="entry name" value="P-loop_NTPase"/>
</dbReference>
<feature type="region of interest" description="Disordered" evidence="2">
    <location>
        <begin position="1"/>
        <end position="52"/>
    </location>
</feature>
<dbReference type="SMART" id="SM00398">
    <property type="entry name" value="HMG"/>
    <property type="match status" value="1"/>
</dbReference>
<dbReference type="AlphaFoldDB" id="A0A199UK02"/>
<evidence type="ECO:0000256" key="1">
    <source>
        <dbReference type="PROSITE-ProRule" id="PRU00267"/>
    </source>
</evidence>